<dbReference type="EMBL" id="JACHMO010000001">
    <property type="protein sequence ID" value="MBB5802893.1"/>
    <property type="molecule type" value="Genomic_DNA"/>
</dbReference>
<evidence type="ECO:0000313" key="1">
    <source>
        <dbReference type="EMBL" id="MBB5802893.1"/>
    </source>
</evidence>
<proteinExistence type="predicted"/>
<name>A0A7W9HIF9_9PSEU</name>
<sequence length="123" mass="12666">MNRGRAVGFTVHLRAGLFSRAVTLAGFESDYALARAMEVNRSTVARVRQGELQPGPAFIGGALTALAPMQFADLFAVERIGDREAGVSVDAGVSVGEANVVYSAEAGGVQQAGGTVVDSGPDR</sequence>
<protein>
    <recommendedName>
        <fullName evidence="3">Helix-turn-helix protein</fullName>
    </recommendedName>
</protein>
<keyword evidence="2" id="KW-1185">Reference proteome</keyword>
<organism evidence="1 2">
    <name type="scientific">Saccharothrix ecbatanensis</name>
    <dbReference type="NCBI Taxonomy" id="1105145"/>
    <lineage>
        <taxon>Bacteria</taxon>
        <taxon>Bacillati</taxon>
        <taxon>Actinomycetota</taxon>
        <taxon>Actinomycetes</taxon>
        <taxon>Pseudonocardiales</taxon>
        <taxon>Pseudonocardiaceae</taxon>
        <taxon>Saccharothrix</taxon>
    </lineage>
</organism>
<gene>
    <name evidence="1" type="ORF">F4560_002661</name>
</gene>
<dbReference type="Proteomes" id="UP000552097">
    <property type="component" value="Unassembled WGS sequence"/>
</dbReference>
<evidence type="ECO:0000313" key="2">
    <source>
        <dbReference type="Proteomes" id="UP000552097"/>
    </source>
</evidence>
<reference evidence="1 2" key="1">
    <citation type="submission" date="2020-08" db="EMBL/GenBank/DDBJ databases">
        <title>Sequencing the genomes of 1000 actinobacteria strains.</title>
        <authorList>
            <person name="Klenk H.-P."/>
        </authorList>
    </citation>
    <scope>NUCLEOTIDE SEQUENCE [LARGE SCALE GENOMIC DNA]</scope>
    <source>
        <strain evidence="1 2">DSM 45486</strain>
    </source>
</reference>
<evidence type="ECO:0008006" key="3">
    <source>
        <dbReference type="Google" id="ProtNLM"/>
    </source>
</evidence>
<dbReference type="AlphaFoldDB" id="A0A7W9HIF9"/>
<accession>A0A7W9HIF9</accession>
<comment type="caution">
    <text evidence="1">The sequence shown here is derived from an EMBL/GenBank/DDBJ whole genome shotgun (WGS) entry which is preliminary data.</text>
</comment>
<dbReference type="RefSeq" id="WP_312869291.1">
    <property type="nucleotide sequence ID" value="NZ_JACHMO010000001.1"/>
</dbReference>